<accession>A0A7W3P9W1</accession>
<dbReference type="SUPFAM" id="SSF90257">
    <property type="entry name" value="Myosin rod fragments"/>
    <property type="match status" value="1"/>
</dbReference>
<proteinExistence type="predicted"/>
<dbReference type="EMBL" id="JACGXA010000001">
    <property type="protein sequence ID" value="MBA8803953.1"/>
    <property type="molecule type" value="Genomic_DNA"/>
</dbReference>
<reference evidence="2 3" key="1">
    <citation type="submission" date="2020-07" db="EMBL/GenBank/DDBJ databases">
        <title>Sequencing the genomes of 1000 actinobacteria strains.</title>
        <authorList>
            <person name="Klenk H.-P."/>
        </authorList>
    </citation>
    <scope>NUCLEOTIDE SEQUENCE [LARGE SCALE GENOMIC DNA]</scope>
    <source>
        <strain evidence="2 3">DSM 21349</strain>
    </source>
</reference>
<dbReference type="GO" id="GO:0051301">
    <property type="term" value="P:cell division"/>
    <property type="evidence" value="ECO:0007669"/>
    <property type="project" value="UniProtKB-KW"/>
</dbReference>
<organism evidence="2 3">
    <name type="scientific">Nocardioides ginsengisegetis</name>
    <dbReference type="NCBI Taxonomy" id="661491"/>
    <lineage>
        <taxon>Bacteria</taxon>
        <taxon>Bacillati</taxon>
        <taxon>Actinomycetota</taxon>
        <taxon>Actinomycetes</taxon>
        <taxon>Propionibacteriales</taxon>
        <taxon>Nocardioidaceae</taxon>
        <taxon>Nocardioides</taxon>
    </lineage>
</organism>
<dbReference type="Proteomes" id="UP000580910">
    <property type="component" value="Unassembled WGS sequence"/>
</dbReference>
<evidence type="ECO:0000256" key="1">
    <source>
        <dbReference type="SAM" id="MobiDB-lite"/>
    </source>
</evidence>
<keyword evidence="2" id="KW-0132">Cell division</keyword>
<name>A0A7W3P9W1_9ACTN</name>
<protein>
    <submittedName>
        <fullName evidence="2">Cell division protein FtsB</fullName>
    </submittedName>
</protein>
<evidence type="ECO:0000313" key="3">
    <source>
        <dbReference type="Proteomes" id="UP000580910"/>
    </source>
</evidence>
<feature type="compositionally biased region" description="Acidic residues" evidence="1">
    <location>
        <begin position="256"/>
        <end position="267"/>
    </location>
</feature>
<dbReference type="RefSeq" id="WP_182539183.1">
    <property type="nucleotide sequence ID" value="NZ_JACGXA010000001.1"/>
</dbReference>
<gene>
    <name evidence="2" type="ORF">FB382_002244</name>
</gene>
<dbReference type="AlphaFoldDB" id="A0A7W3P9W1"/>
<evidence type="ECO:0000313" key="2">
    <source>
        <dbReference type="EMBL" id="MBA8803953.1"/>
    </source>
</evidence>
<feature type="region of interest" description="Disordered" evidence="1">
    <location>
        <begin position="254"/>
        <end position="282"/>
    </location>
</feature>
<comment type="caution">
    <text evidence="2">The sequence shown here is derived from an EMBL/GenBank/DDBJ whole genome shotgun (WGS) entry which is preliminary data.</text>
</comment>
<keyword evidence="2" id="KW-0131">Cell cycle</keyword>
<keyword evidence="3" id="KW-1185">Reference proteome</keyword>
<sequence>MTESLLAVADELYGLGLAEFTPARDARAKALKGEDAALSQAVKALKKPSTAAWVVNVLVRHETEQVEQVLAMGAALREAQAAMSGDDLRALTRQRRQLTAAVTTQARGVAASLGMKVTQAVADQVELTLTAAMVDENCSAAVRSGLLVSALATTGLAAEDPTPSVAVPEALGFAATAHEAAPDGRPDLHVVADPDADEKARAAAQELLDETEADLARATEALAETSAAVEALEARTMQLQAEIDELRRQLARLESSAEDADDELADAEDARSEAQAAVREATRARDAAAKALDRLS</sequence>